<protein>
    <submittedName>
        <fullName evidence="2">Polyketide antibiotic transporter</fullName>
    </submittedName>
</protein>
<sequence length="533" mass="55030">MRTLLLLRLRRDRLQVPLWVVGTTLLAAAAVGGVTASFTTEADRHGLLAAVMANPVILLFRGLPSGSGEAQVAVFLILPFLSMLVGMMSVFLAVRHTRTDEEQGRAELVAATPAARILPLAATTLHGLLVTTVIGVGIALAFITLGYPVAGSLIAGLAVASVGLCFLGVGLLSAQLMRTSRGANSLAVWLLVAAYLTAGLGNALGTPSDDLTRLESSPLTWLSPIGWAENTRAYADDVAWPALLGIALGALLASAAFLVQSTRDLGEGIVPQRHGRASASRMLGSPIGLAWRLSRGAAWGWATGGLIAGVLATSLTSAMNELARIDSVQQLLEAMSQQNDIEQSMVVVFYLIVGVLASCAAVQTVCRARQEEAHGTAEPVLAGAVDRTRWLASHLVVAAAAAALTLAAAIAGSALGGLRGGADLVADAVIAGVGQALAAAVILALTAVVFVVAPRATIVFGWMLVLVALLIGLFGPLFSLPEWATRLSPFAQAPVPGPDGIDVNGGWWLLAITVLGAAAALWLMRRRELHPAS</sequence>
<feature type="transmembrane region" description="Helical" evidence="1">
    <location>
        <begin position="186"/>
        <end position="205"/>
    </location>
</feature>
<feature type="transmembrane region" description="Helical" evidence="1">
    <location>
        <begin position="153"/>
        <end position="174"/>
    </location>
</feature>
<evidence type="ECO:0000313" key="2">
    <source>
        <dbReference type="EMBL" id="MBN8204368.1"/>
    </source>
</evidence>
<gene>
    <name evidence="2" type="ORF">JF543_00175</name>
</gene>
<accession>A0A939IU81</accession>
<feature type="transmembrane region" description="Helical" evidence="1">
    <location>
        <begin position="395"/>
        <end position="416"/>
    </location>
</feature>
<dbReference type="Proteomes" id="UP000664385">
    <property type="component" value="Unassembled WGS sequence"/>
</dbReference>
<organism evidence="2 3">
    <name type="scientific">Microbacterium esteraromaticum</name>
    <dbReference type="NCBI Taxonomy" id="57043"/>
    <lineage>
        <taxon>Bacteria</taxon>
        <taxon>Bacillati</taxon>
        <taxon>Actinomycetota</taxon>
        <taxon>Actinomycetes</taxon>
        <taxon>Micrococcales</taxon>
        <taxon>Microbacteriaceae</taxon>
        <taxon>Microbacterium</taxon>
    </lineage>
</organism>
<keyword evidence="1" id="KW-0472">Membrane</keyword>
<proteinExistence type="predicted"/>
<feature type="transmembrane region" description="Helical" evidence="1">
    <location>
        <begin position="125"/>
        <end position="147"/>
    </location>
</feature>
<dbReference type="AlphaFoldDB" id="A0A939IU81"/>
<feature type="transmembrane region" description="Helical" evidence="1">
    <location>
        <begin position="459"/>
        <end position="480"/>
    </location>
</feature>
<comment type="caution">
    <text evidence="2">The sequence shown here is derived from an EMBL/GenBank/DDBJ whole genome shotgun (WGS) entry which is preliminary data.</text>
</comment>
<reference evidence="2" key="1">
    <citation type="submission" date="2020-12" db="EMBL/GenBank/DDBJ databases">
        <title>PHA producing bacteria isolated from mangrove.</title>
        <authorList>
            <person name="Zheng W."/>
            <person name="Yu S."/>
            <person name="Huang Y."/>
        </authorList>
    </citation>
    <scope>NUCLEOTIDE SEQUENCE</scope>
    <source>
        <strain evidence="2">GN8-5</strain>
    </source>
</reference>
<evidence type="ECO:0000256" key="1">
    <source>
        <dbReference type="SAM" id="Phobius"/>
    </source>
</evidence>
<keyword evidence="1" id="KW-1133">Transmembrane helix</keyword>
<keyword evidence="1" id="KW-0812">Transmembrane</keyword>
<dbReference type="EMBL" id="JAEMWU010000001">
    <property type="protein sequence ID" value="MBN8204368.1"/>
    <property type="molecule type" value="Genomic_DNA"/>
</dbReference>
<dbReference type="RefSeq" id="WP_206822400.1">
    <property type="nucleotide sequence ID" value="NZ_JAEMWU010000001.1"/>
</dbReference>
<feature type="transmembrane region" description="Helical" evidence="1">
    <location>
        <begin position="428"/>
        <end position="452"/>
    </location>
</feature>
<feature type="transmembrane region" description="Helical" evidence="1">
    <location>
        <begin position="298"/>
        <end position="319"/>
    </location>
</feature>
<feature type="transmembrane region" description="Helical" evidence="1">
    <location>
        <begin position="16"/>
        <end position="39"/>
    </location>
</feature>
<feature type="transmembrane region" description="Helical" evidence="1">
    <location>
        <begin position="70"/>
        <end position="94"/>
    </location>
</feature>
<evidence type="ECO:0000313" key="3">
    <source>
        <dbReference type="Proteomes" id="UP000664385"/>
    </source>
</evidence>
<feature type="transmembrane region" description="Helical" evidence="1">
    <location>
        <begin position="505"/>
        <end position="524"/>
    </location>
</feature>
<feature type="transmembrane region" description="Helical" evidence="1">
    <location>
        <begin position="345"/>
        <end position="366"/>
    </location>
</feature>
<feature type="transmembrane region" description="Helical" evidence="1">
    <location>
        <begin position="238"/>
        <end position="259"/>
    </location>
</feature>
<name>A0A939IU81_9MICO</name>